<name>A0ACB8UC95_9APHY</name>
<sequence>MTSRPIARLVHRTLLGRSKKPAQCRQISSSVRLSSSAPSTRYTAVTHPDPSAPSASAAPYIEKANEYLLPVYARPNFVLSHGKGVWLWDTDGNKYLDLCAGIAVNALGHADGEFVKEMSSQAGKLLHSSNLFHHQWGGKLAELLVSLTQRDGGLGWEAGSSSASTQTTGAKVFFANSGTEANEGALKIARKVGKERWAQKTGKAWDDASADKFEIVAFEHSFHGRSMGALSVTSNPKYQKPFSPLIPGVKTGKLNVVEELENLVTEKTCAVILEPIQGEGGIFAASEEFLRALRKRCDETGAVLIYDEVQCGLYRTGKIWAHSILPSDCHPDVVTMAKPLANGFPVGAVLMRDSVAEVMTVGTHGTTFGGSPLACALGFHVLSRVSEPSFVAKAADTSSYLHSRLSQLPTWFPEILEPKVRGRGFILGLGLRNKEHPAKLVGMARERGLLVLTAGSDAVRIIPSLMISREEVDVAVDVLESCLGLLRSTA</sequence>
<protein>
    <submittedName>
        <fullName evidence="1">Acetylornithine aminotransferase</fullName>
    </submittedName>
</protein>
<evidence type="ECO:0000313" key="1">
    <source>
        <dbReference type="EMBL" id="KAI0091864.1"/>
    </source>
</evidence>
<proteinExistence type="predicted"/>
<accession>A0ACB8UC95</accession>
<dbReference type="Proteomes" id="UP001055072">
    <property type="component" value="Unassembled WGS sequence"/>
</dbReference>
<dbReference type="EMBL" id="MU274904">
    <property type="protein sequence ID" value="KAI0091864.1"/>
    <property type="molecule type" value="Genomic_DNA"/>
</dbReference>
<keyword evidence="2" id="KW-1185">Reference proteome</keyword>
<gene>
    <name evidence="1" type="ORF">BDY19DRAFT_927175</name>
</gene>
<reference evidence="1" key="1">
    <citation type="journal article" date="2021" name="Environ. Microbiol.">
        <title>Gene family expansions and transcriptome signatures uncover fungal adaptations to wood decay.</title>
        <authorList>
            <person name="Hage H."/>
            <person name="Miyauchi S."/>
            <person name="Viragh M."/>
            <person name="Drula E."/>
            <person name="Min B."/>
            <person name="Chaduli D."/>
            <person name="Navarro D."/>
            <person name="Favel A."/>
            <person name="Norest M."/>
            <person name="Lesage-Meessen L."/>
            <person name="Balint B."/>
            <person name="Merenyi Z."/>
            <person name="de Eugenio L."/>
            <person name="Morin E."/>
            <person name="Martinez A.T."/>
            <person name="Baldrian P."/>
            <person name="Stursova M."/>
            <person name="Martinez M.J."/>
            <person name="Novotny C."/>
            <person name="Magnuson J.K."/>
            <person name="Spatafora J.W."/>
            <person name="Maurice S."/>
            <person name="Pangilinan J."/>
            <person name="Andreopoulos W."/>
            <person name="LaButti K."/>
            <person name="Hundley H."/>
            <person name="Na H."/>
            <person name="Kuo A."/>
            <person name="Barry K."/>
            <person name="Lipzen A."/>
            <person name="Henrissat B."/>
            <person name="Riley R."/>
            <person name="Ahrendt S."/>
            <person name="Nagy L.G."/>
            <person name="Grigoriev I.V."/>
            <person name="Martin F."/>
            <person name="Rosso M.N."/>
        </authorList>
    </citation>
    <scope>NUCLEOTIDE SEQUENCE</scope>
    <source>
        <strain evidence="1">CBS 384.51</strain>
    </source>
</reference>
<comment type="caution">
    <text evidence="1">The sequence shown here is derived from an EMBL/GenBank/DDBJ whole genome shotgun (WGS) entry which is preliminary data.</text>
</comment>
<evidence type="ECO:0000313" key="2">
    <source>
        <dbReference type="Proteomes" id="UP001055072"/>
    </source>
</evidence>
<keyword evidence="1" id="KW-0032">Aminotransferase</keyword>
<keyword evidence="1" id="KW-0808">Transferase</keyword>
<organism evidence="1 2">
    <name type="scientific">Irpex rosettiformis</name>
    <dbReference type="NCBI Taxonomy" id="378272"/>
    <lineage>
        <taxon>Eukaryota</taxon>
        <taxon>Fungi</taxon>
        <taxon>Dikarya</taxon>
        <taxon>Basidiomycota</taxon>
        <taxon>Agaricomycotina</taxon>
        <taxon>Agaricomycetes</taxon>
        <taxon>Polyporales</taxon>
        <taxon>Irpicaceae</taxon>
        <taxon>Irpex</taxon>
    </lineage>
</organism>